<dbReference type="EMBL" id="AVOT02003195">
    <property type="protein sequence ID" value="MBW0472767.1"/>
    <property type="molecule type" value="Genomic_DNA"/>
</dbReference>
<dbReference type="AlphaFoldDB" id="A0A9Q3GN26"/>
<protein>
    <submittedName>
        <fullName evidence="1">Uncharacterized protein</fullName>
    </submittedName>
</protein>
<reference evidence="1" key="1">
    <citation type="submission" date="2021-03" db="EMBL/GenBank/DDBJ databases">
        <title>Draft genome sequence of rust myrtle Austropuccinia psidii MF-1, a brazilian biotype.</title>
        <authorList>
            <person name="Quecine M.C."/>
            <person name="Pachon D.M.R."/>
            <person name="Bonatelli M.L."/>
            <person name="Correr F.H."/>
            <person name="Franceschini L.M."/>
            <person name="Leite T.F."/>
            <person name="Margarido G.R.A."/>
            <person name="Almeida C.A."/>
            <person name="Ferrarezi J.A."/>
            <person name="Labate C.A."/>
        </authorList>
    </citation>
    <scope>NUCLEOTIDE SEQUENCE</scope>
    <source>
        <strain evidence="1">MF-1</strain>
    </source>
</reference>
<organism evidence="1 2">
    <name type="scientific">Austropuccinia psidii MF-1</name>
    <dbReference type="NCBI Taxonomy" id="1389203"/>
    <lineage>
        <taxon>Eukaryota</taxon>
        <taxon>Fungi</taxon>
        <taxon>Dikarya</taxon>
        <taxon>Basidiomycota</taxon>
        <taxon>Pucciniomycotina</taxon>
        <taxon>Pucciniomycetes</taxon>
        <taxon>Pucciniales</taxon>
        <taxon>Sphaerophragmiaceae</taxon>
        <taxon>Austropuccinia</taxon>
    </lineage>
</organism>
<comment type="caution">
    <text evidence="1">The sequence shown here is derived from an EMBL/GenBank/DDBJ whole genome shotgun (WGS) entry which is preliminary data.</text>
</comment>
<name>A0A9Q3GN26_9BASI</name>
<feature type="non-terminal residue" evidence="1">
    <location>
        <position position="1"/>
    </location>
</feature>
<dbReference type="Proteomes" id="UP000765509">
    <property type="component" value="Unassembled WGS sequence"/>
</dbReference>
<gene>
    <name evidence="1" type="ORF">O181_012482</name>
</gene>
<accession>A0A9Q3GN26</accession>
<sequence length="147" mass="16135">FFSFPLQEFQTNSSVFQILLASGEMASNDVEMTPVESQNEDVGNFSQSVLGFSWNFMEGSCKSKSSSSLLQFLLGNTTKWLKFSVVGITSTVTTQNHNTDIEMVDSFTLTENSSGSIANPCRNSQDTPLFTIIDEDPDVVMAPPDSH</sequence>
<evidence type="ECO:0000313" key="2">
    <source>
        <dbReference type="Proteomes" id="UP000765509"/>
    </source>
</evidence>
<keyword evidence="2" id="KW-1185">Reference proteome</keyword>
<evidence type="ECO:0000313" key="1">
    <source>
        <dbReference type="EMBL" id="MBW0472767.1"/>
    </source>
</evidence>
<proteinExistence type="predicted"/>